<accession>A0A1I7RM53</accession>
<dbReference type="Pfam" id="PF13385">
    <property type="entry name" value="Laminin_G_3"/>
    <property type="match status" value="1"/>
</dbReference>
<dbReference type="PANTHER" id="PTHR24033">
    <property type="entry name" value="EGF-LIKE DOMAIN-CONTAINING PROTEIN"/>
    <property type="match status" value="1"/>
</dbReference>
<dbReference type="InterPro" id="IPR011641">
    <property type="entry name" value="Tyr-kin_ephrin_A/B_rcpt-like"/>
</dbReference>
<dbReference type="Pfam" id="PF02494">
    <property type="entry name" value="HYR"/>
    <property type="match status" value="1"/>
</dbReference>
<dbReference type="PROSITE" id="PS00022">
    <property type="entry name" value="EGF_1"/>
    <property type="match status" value="5"/>
</dbReference>
<dbReference type="SUPFAM" id="SSF57196">
    <property type="entry name" value="EGF/Laminin"/>
    <property type="match status" value="2"/>
</dbReference>
<organism evidence="9 11">
    <name type="scientific">Bursaphelenchus xylophilus</name>
    <name type="common">Pinewood nematode worm</name>
    <name type="synonym">Aphelenchoides xylophilus</name>
    <dbReference type="NCBI Taxonomy" id="6326"/>
    <lineage>
        <taxon>Eukaryota</taxon>
        <taxon>Metazoa</taxon>
        <taxon>Ecdysozoa</taxon>
        <taxon>Nematoda</taxon>
        <taxon>Chromadorea</taxon>
        <taxon>Rhabditida</taxon>
        <taxon>Tylenchina</taxon>
        <taxon>Tylenchomorpha</taxon>
        <taxon>Aphelenchoidea</taxon>
        <taxon>Aphelenchoididae</taxon>
        <taxon>Bursaphelenchus</taxon>
    </lineage>
</organism>
<dbReference type="InterPro" id="IPR003410">
    <property type="entry name" value="HYR_dom"/>
</dbReference>
<reference evidence="11" key="1">
    <citation type="submission" date="2016-11" db="UniProtKB">
        <authorList>
            <consortium name="WormBaseParasite"/>
        </authorList>
    </citation>
    <scope>IDENTIFICATION</scope>
</reference>
<keyword evidence="1" id="KW-0677">Repeat</keyword>
<feature type="region of interest" description="Disordered" evidence="4">
    <location>
        <begin position="1331"/>
        <end position="1357"/>
    </location>
</feature>
<keyword evidence="5" id="KW-0812">Transmembrane</keyword>
<dbReference type="Gene3D" id="2.60.120.200">
    <property type="match status" value="1"/>
</dbReference>
<feature type="region of interest" description="Disordered" evidence="4">
    <location>
        <begin position="1251"/>
        <end position="1287"/>
    </location>
</feature>
<feature type="domain" description="EGF-like" evidence="6">
    <location>
        <begin position="118"/>
        <end position="159"/>
    </location>
</feature>
<keyword evidence="5" id="KW-1133">Transmembrane helix</keyword>
<dbReference type="EMBL" id="CAJFDI010000004">
    <property type="protein sequence ID" value="CAD5227793.1"/>
    <property type="molecule type" value="Genomic_DNA"/>
</dbReference>
<dbReference type="Proteomes" id="UP000659654">
    <property type="component" value="Unassembled WGS sequence"/>
</dbReference>
<evidence type="ECO:0000256" key="2">
    <source>
        <dbReference type="ARBA" id="ARBA00023157"/>
    </source>
</evidence>
<name>A0A1I7RM53_BURXY</name>
<evidence type="ECO:0000259" key="7">
    <source>
        <dbReference type="PROSITE" id="PS50825"/>
    </source>
</evidence>
<feature type="disulfide bond" evidence="3">
    <location>
        <begin position="318"/>
        <end position="327"/>
    </location>
</feature>
<feature type="disulfide bond" evidence="3">
    <location>
        <begin position="356"/>
        <end position="365"/>
    </location>
</feature>
<evidence type="ECO:0000259" key="6">
    <source>
        <dbReference type="PROSITE" id="PS50026"/>
    </source>
</evidence>
<gene>
    <name evidence="8" type="ORF">BXYJ_LOCUS10127</name>
</gene>
<dbReference type="SUPFAM" id="SSF49899">
    <property type="entry name" value="Concanavalin A-like lectins/glucanases"/>
    <property type="match status" value="1"/>
</dbReference>
<dbReference type="Gene3D" id="2.10.50.10">
    <property type="entry name" value="Tumor Necrosis Factor Receptor, subunit A, domain 2"/>
    <property type="match status" value="2"/>
</dbReference>
<reference evidence="8" key="2">
    <citation type="submission" date="2020-09" db="EMBL/GenBank/DDBJ databases">
        <authorList>
            <person name="Kikuchi T."/>
        </authorList>
    </citation>
    <scope>NUCLEOTIDE SEQUENCE</scope>
    <source>
        <strain evidence="8">Ka4C1</strain>
    </source>
</reference>
<feature type="disulfide bond" evidence="3">
    <location>
        <begin position="149"/>
        <end position="158"/>
    </location>
</feature>
<feature type="domain" description="EGF-like" evidence="6">
    <location>
        <begin position="287"/>
        <end position="328"/>
    </location>
</feature>
<dbReference type="EMBL" id="CAJFCV020000004">
    <property type="protein sequence ID" value="CAG9118213.1"/>
    <property type="molecule type" value="Genomic_DNA"/>
</dbReference>
<feature type="compositionally biased region" description="Polar residues" evidence="4">
    <location>
        <begin position="1251"/>
        <end position="1270"/>
    </location>
</feature>
<dbReference type="InterPro" id="IPR013320">
    <property type="entry name" value="ConA-like_dom_sf"/>
</dbReference>
<feature type="disulfide bond" evidence="3">
    <location>
        <begin position="395"/>
        <end position="404"/>
    </location>
</feature>
<evidence type="ECO:0000313" key="9">
    <source>
        <dbReference type="Proteomes" id="UP000095284"/>
    </source>
</evidence>
<dbReference type="WBParaSite" id="BXY_0178800.1">
    <property type="protein sequence ID" value="BXY_0178800.1"/>
    <property type="gene ID" value="BXY_0178800"/>
</dbReference>
<dbReference type="CDD" id="cd00054">
    <property type="entry name" value="EGF_CA"/>
    <property type="match status" value="1"/>
</dbReference>
<dbReference type="PANTHER" id="PTHR24033:SF151">
    <property type="entry name" value="NOTCH 2"/>
    <property type="match status" value="1"/>
</dbReference>
<dbReference type="SMART" id="SM00181">
    <property type="entry name" value="EGF"/>
    <property type="match status" value="6"/>
</dbReference>
<feature type="domain" description="EGF-like" evidence="6">
    <location>
        <begin position="329"/>
        <end position="366"/>
    </location>
</feature>
<keyword evidence="5" id="KW-0472">Membrane</keyword>
<dbReference type="Proteomes" id="UP000582659">
    <property type="component" value="Unassembled WGS sequence"/>
</dbReference>
<dbReference type="Gene3D" id="2.10.25.10">
    <property type="entry name" value="Laminin"/>
    <property type="match status" value="3"/>
</dbReference>
<evidence type="ECO:0000256" key="4">
    <source>
        <dbReference type="SAM" id="MobiDB-lite"/>
    </source>
</evidence>
<dbReference type="PROSITE" id="PS50026">
    <property type="entry name" value="EGF_3"/>
    <property type="match status" value="4"/>
</dbReference>
<feature type="domain" description="EGF-like" evidence="6">
    <location>
        <begin position="368"/>
        <end position="405"/>
    </location>
</feature>
<keyword evidence="3" id="KW-0245">EGF-like domain</keyword>
<dbReference type="PROSITE" id="PS50825">
    <property type="entry name" value="HYR"/>
    <property type="match status" value="1"/>
</dbReference>
<sequence>MKGKMKRRVDEGCICLDGYSGNYCEIEPKADGCCTKNSDCLGGKTCLFDTNSNCGHCYEKCDDNHYLKDCNKPAYNKFNETKCKNGGKLAYLEDKHMVYCDCQGDGNEMYIGEYCDHRLSRCHKEHTSRLICENAGKCRDDGTRSYCECPEGFTGERCETMIDHCDLAKNGGCVAENTAEYIPHHLSCYCYCKEGYFNETCADEIDPCKERGEDWCGNGVCQSDGPGYAGKHECVCNGKNLLSEDRCLSWKSPCDDNTTCDKRCKVKAHNETVCACRDGYYGETCDPIDYCLSGVCLNDGICHQGVNISKNPWMKCECKEGALGENCEKLTACNGISCGANGTCIEEEGGRYHCECNVGWWGSMCEKPALKCSEGNSPHNCDHGTCNLENDVCECDPGYTGVNCTIPNKNGFNLYFTGEPTDPAKGEVTISGERTGEHAITLTAWVRFEDDVIGNDTVKMTPITVELNEKPVFEISNNGTTWNGEESLSYTGCKLRGWNYYVISYNNTKKILKATINNQYVYQREVAAIQPSGTWSIVLGRKTRDNDFFRGEVGLVELHNKPFTAQEIQRYMENCTGNPFNPENVIVKWKDLKLKGWQRNDVQVIVPGICAQSKCESGAADCSPDSDRFPPLPRNCPSIIKRSTKNRVMQIEWDTKDMFTDDNPIVRISSNYAPNQTFAWGYYHVVYVAVDVKGNIGRCEFDVIVGNENLPDPYEVEVKAVRKPVDSDEIVEYARLECEGDQNFLKDTSPFYTKDVLHRWSRFEKAPLSSYPSCVATTNPEQKVSGGLTWIRGDCKESERIKREIIESLNNASIKFKQEHGLDEGFCPADDCQNITRIDDSCVEEGLRHGRDVEADLGAEKITYEYRLSVNNTKFIVRPFINITLHEWFNDSREYDPTYPLQNFACDPSYPFVRHVQNVTETLDLQFCTDWPAGSFFQSGMNESAPCPVNKCQPNSTQDECVDCPGGRITKDVGCKDEKTECYFPCAAGQYGTYDRCIPCPFGYYNPKPNSSSCATCGSGRTTNTTGADSVSFCYEKCAYLPGHVLDEKDECQECPRGTYRKGTQCQQCNPGFTTRTSAANSEDECSVVDCPKGYTLNKKYKDSFNNITGPHRQYTTYCAPCDRFSFKEVTGNEECQPCPKGTSTNMSGSRAVNDCNVTACNPELSNSCTDGKKCTETDGGQSFTCQYPNLDKSKEENWLYLILLGFFILLFVLLLLLFVSNKRELLRYIDATCPWLLFCWMRKEGNRRFSVNPTRDTSNLPFSPNTQNSDEMEDTSTTEVSAANDPLDSASAIESLPSEEHWMKQRTKHTATLDPLTEIRTNLMHVMTSATSAVSSDSSGKRTPPPILTGSPSRRDMEAAKAAARVARSETYQMATFGQSSPVQSPRVKVEAGIIRHHRTVGPTMVEARPLRAPQFIPRVNTIQAPAPRLASTTEEDDEGFFC</sequence>
<evidence type="ECO:0000256" key="5">
    <source>
        <dbReference type="SAM" id="Phobius"/>
    </source>
</evidence>
<evidence type="ECO:0000313" key="8">
    <source>
        <dbReference type="EMBL" id="CAD5227793.1"/>
    </source>
</evidence>
<dbReference type="InterPro" id="IPR051830">
    <property type="entry name" value="NOTCH_homolog"/>
</dbReference>
<dbReference type="Proteomes" id="UP000095284">
    <property type="component" value="Unplaced"/>
</dbReference>
<dbReference type="InterPro" id="IPR009030">
    <property type="entry name" value="Growth_fac_rcpt_cys_sf"/>
</dbReference>
<dbReference type="Pfam" id="PF07699">
    <property type="entry name" value="Ephrin_rec_like"/>
    <property type="match status" value="3"/>
</dbReference>
<comment type="caution">
    <text evidence="3">Lacks conserved residue(s) required for the propagation of feature annotation.</text>
</comment>
<dbReference type="SUPFAM" id="SSF57184">
    <property type="entry name" value="Growth factor receptor domain"/>
    <property type="match status" value="1"/>
</dbReference>
<evidence type="ECO:0000313" key="11">
    <source>
        <dbReference type="WBParaSite" id="BXY_0178800.1"/>
    </source>
</evidence>
<proteinExistence type="predicted"/>
<dbReference type="OrthoDB" id="5814741at2759"/>
<dbReference type="InterPro" id="IPR000742">
    <property type="entry name" value="EGF"/>
</dbReference>
<feature type="domain" description="HYR" evidence="7">
    <location>
        <begin position="626"/>
        <end position="707"/>
    </location>
</feature>
<feature type="transmembrane region" description="Helical" evidence="5">
    <location>
        <begin position="1199"/>
        <end position="1220"/>
    </location>
</feature>
<keyword evidence="2 3" id="KW-1015">Disulfide bond</keyword>
<dbReference type="eggNOG" id="KOG1217">
    <property type="taxonomic scope" value="Eukaryota"/>
</dbReference>
<evidence type="ECO:0000256" key="3">
    <source>
        <dbReference type="PROSITE-ProRule" id="PRU00076"/>
    </source>
</evidence>
<dbReference type="Pfam" id="PF00008">
    <property type="entry name" value="EGF"/>
    <property type="match status" value="1"/>
</dbReference>
<evidence type="ECO:0000313" key="10">
    <source>
        <dbReference type="Proteomes" id="UP000659654"/>
    </source>
</evidence>
<evidence type="ECO:0000256" key="1">
    <source>
        <dbReference type="ARBA" id="ARBA00022737"/>
    </source>
</evidence>
<dbReference type="PROSITE" id="PS01186">
    <property type="entry name" value="EGF_2"/>
    <property type="match status" value="4"/>
</dbReference>
<dbReference type="SMART" id="SM01411">
    <property type="entry name" value="Ephrin_rec_like"/>
    <property type="match status" value="4"/>
</dbReference>
<keyword evidence="10" id="KW-1185">Reference proteome</keyword>
<protein>
    <submittedName>
        <fullName evidence="8">(pine wood nematode) hypothetical protein</fullName>
    </submittedName>
</protein>